<protein>
    <submittedName>
        <fullName evidence="2">Uncharacterized protein</fullName>
    </submittedName>
</protein>
<feature type="compositionally biased region" description="Polar residues" evidence="1">
    <location>
        <begin position="70"/>
        <end position="83"/>
    </location>
</feature>
<name>A0A2N5UF70_9BASI</name>
<comment type="caution">
    <text evidence="2">The sequence shown here is derived from an EMBL/GenBank/DDBJ whole genome shotgun (WGS) entry which is preliminary data.</text>
</comment>
<proteinExistence type="predicted"/>
<accession>A0A2N5UF70</accession>
<evidence type="ECO:0000313" key="3">
    <source>
        <dbReference type="Proteomes" id="UP000235392"/>
    </source>
</evidence>
<reference evidence="2 3" key="1">
    <citation type="submission" date="2017-11" db="EMBL/GenBank/DDBJ databases">
        <title>De novo assembly and phasing of dikaryotic genomes from two isolates of Puccinia coronata f. sp. avenae, the causal agent of oat crown rust.</title>
        <authorList>
            <person name="Miller M.E."/>
            <person name="Zhang Y."/>
            <person name="Omidvar V."/>
            <person name="Sperschneider J."/>
            <person name="Schwessinger B."/>
            <person name="Raley C."/>
            <person name="Palmer J.M."/>
            <person name="Garnica D."/>
            <person name="Upadhyaya N."/>
            <person name="Rathjen J."/>
            <person name="Taylor J.M."/>
            <person name="Park R.F."/>
            <person name="Dodds P.N."/>
            <person name="Hirsch C.D."/>
            <person name="Kianian S.F."/>
            <person name="Figueroa M."/>
        </authorList>
    </citation>
    <scope>NUCLEOTIDE SEQUENCE [LARGE SCALE GENOMIC DNA]</scope>
    <source>
        <strain evidence="2">12SD80</strain>
    </source>
</reference>
<dbReference type="AlphaFoldDB" id="A0A2N5UF70"/>
<gene>
    <name evidence="2" type="ORF">PCASD_13698</name>
</gene>
<sequence>MLLKLVECALDVPGTGSRRLDSAAGGRVGPLLESQLGLEGKKSQHLQKIDSRPVTLSYRNDAGRPAPGRASSSTRLANASPTEAQAPGRYSLEAARGSRVPITLPPTNPVIKPISGMNACSYDPYQC</sequence>
<evidence type="ECO:0000256" key="1">
    <source>
        <dbReference type="SAM" id="MobiDB-lite"/>
    </source>
</evidence>
<evidence type="ECO:0000313" key="2">
    <source>
        <dbReference type="EMBL" id="PLW36404.1"/>
    </source>
</evidence>
<dbReference type="EMBL" id="PGCI01000160">
    <property type="protein sequence ID" value="PLW36404.1"/>
    <property type="molecule type" value="Genomic_DNA"/>
</dbReference>
<feature type="region of interest" description="Disordered" evidence="1">
    <location>
        <begin position="57"/>
        <end position="90"/>
    </location>
</feature>
<dbReference type="Proteomes" id="UP000235392">
    <property type="component" value="Unassembled WGS sequence"/>
</dbReference>
<organism evidence="2 3">
    <name type="scientific">Puccinia coronata f. sp. avenae</name>
    <dbReference type="NCBI Taxonomy" id="200324"/>
    <lineage>
        <taxon>Eukaryota</taxon>
        <taxon>Fungi</taxon>
        <taxon>Dikarya</taxon>
        <taxon>Basidiomycota</taxon>
        <taxon>Pucciniomycotina</taxon>
        <taxon>Pucciniomycetes</taxon>
        <taxon>Pucciniales</taxon>
        <taxon>Pucciniaceae</taxon>
        <taxon>Puccinia</taxon>
    </lineage>
</organism>